<gene>
    <name evidence="1" type="ORF">SAMN05444340_11022</name>
</gene>
<evidence type="ECO:0000313" key="1">
    <source>
        <dbReference type="EMBL" id="SDY53906.1"/>
    </source>
</evidence>
<name>A0A1H3KPC1_9RHOB</name>
<organism evidence="1 2">
    <name type="scientific">Citreimonas salinaria</name>
    <dbReference type="NCBI Taxonomy" id="321339"/>
    <lineage>
        <taxon>Bacteria</taxon>
        <taxon>Pseudomonadati</taxon>
        <taxon>Pseudomonadota</taxon>
        <taxon>Alphaproteobacteria</taxon>
        <taxon>Rhodobacterales</taxon>
        <taxon>Roseobacteraceae</taxon>
        <taxon>Citreimonas</taxon>
    </lineage>
</organism>
<proteinExistence type="predicted"/>
<sequence length="125" mass="14099">MRYAVTLDTTRCNLGGARRWFLCPARGCGRRVAVLYGGKVFACRHCYGLAYPSQSESASDRAARRADRIRERLGWEPGILNGYGGKPKGMHWRTFERLVTEHDKWSDLSCALMFGRLAWLSGAGR</sequence>
<reference evidence="1 2" key="1">
    <citation type="submission" date="2016-10" db="EMBL/GenBank/DDBJ databases">
        <authorList>
            <person name="de Groot N.N."/>
        </authorList>
    </citation>
    <scope>NUCLEOTIDE SEQUENCE [LARGE SCALE GENOMIC DNA]</scope>
    <source>
        <strain evidence="1 2">DSM 26880</strain>
    </source>
</reference>
<dbReference type="EMBL" id="FNPF01000010">
    <property type="protein sequence ID" value="SDY53906.1"/>
    <property type="molecule type" value="Genomic_DNA"/>
</dbReference>
<dbReference type="Proteomes" id="UP000199286">
    <property type="component" value="Unassembled WGS sequence"/>
</dbReference>
<accession>A0A1H3KPC1</accession>
<dbReference type="AlphaFoldDB" id="A0A1H3KPC1"/>
<keyword evidence="2" id="KW-1185">Reference proteome</keyword>
<protein>
    <submittedName>
        <fullName evidence="1">Uncharacterized protein</fullName>
    </submittedName>
</protein>
<evidence type="ECO:0000313" key="2">
    <source>
        <dbReference type="Proteomes" id="UP000199286"/>
    </source>
</evidence>